<comment type="catalytic activity">
    <reaction evidence="8">
        <text>cytidine(34) in tRNA(Ile2) + L-lysine + ATP = lysidine(34) in tRNA(Ile2) + AMP + diphosphate + H(+)</text>
        <dbReference type="Rhea" id="RHEA:43744"/>
        <dbReference type="Rhea" id="RHEA-COMP:10625"/>
        <dbReference type="Rhea" id="RHEA-COMP:10670"/>
        <dbReference type="ChEBI" id="CHEBI:15378"/>
        <dbReference type="ChEBI" id="CHEBI:30616"/>
        <dbReference type="ChEBI" id="CHEBI:32551"/>
        <dbReference type="ChEBI" id="CHEBI:33019"/>
        <dbReference type="ChEBI" id="CHEBI:82748"/>
        <dbReference type="ChEBI" id="CHEBI:83665"/>
        <dbReference type="ChEBI" id="CHEBI:456215"/>
        <dbReference type="EC" id="6.3.4.19"/>
    </reaction>
</comment>
<evidence type="ECO:0000256" key="5">
    <source>
        <dbReference type="ARBA" id="ARBA00022694"/>
    </source>
</evidence>
<keyword evidence="4 10" id="KW-0436">Ligase</keyword>
<dbReference type="Gene3D" id="1.20.59.20">
    <property type="match status" value="1"/>
</dbReference>
<accession>A0A3B0ZZ35</accession>
<dbReference type="InterPro" id="IPR011063">
    <property type="entry name" value="TilS/TtcA_N"/>
</dbReference>
<dbReference type="AlphaFoldDB" id="A0A3B0ZZ35"/>
<dbReference type="SUPFAM" id="SSF82829">
    <property type="entry name" value="MesJ substrate recognition domain-like"/>
    <property type="match status" value="1"/>
</dbReference>
<gene>
    <name evidence="10" type="ORF">MNBD_GAMMA21-430</name>
</gene>
<keyword evidence="6" id="KW-0547">Nucleotide-binding</keyword>
<organism evidence="10">
    <name type="scientific">hydrothermal vent metagenome</name>
    <dbReference type="NCBI Taxonomy" id="652676"/>
    <lineage>
        <taxon>unclassified sequences</taxon>
        <taxon>metagenomes</taxon>
        <taxon>ecological metagenomes</taxon>
    </lineage>
</organism>
<proteinExistence type="inferred from homology"/>
<dbReference type="SMART" id="SM00977">
    <property type="entry name" value="TilS_C"/>
    <property type="match status" value="1"/>
</dbReference>
<dbReference type="CDD" id="cd01992">
    <property type="entry name" value="TilS_N"/>
    <property type="match status" value="1"/>
</dbReference>
<evidence type="ECO:0000256" key="4">
    <source>
        <dbReference type="ARBA" id="ARBA00022598"/>
    </source>
</evidence>
<dbReference type="Pfam" id="PF01171">
    <property type="entry name" value="ATP_bind_3"/>
    <property type="match status" value="1"/>
</dbReference>
<evidence type="ECO:0000256" key="6">
    <source>
        <dbReference type="ARBA" id="ARBA00022741"/>
    </source>
</evidence>
<dbReference type="GO" id="GO:0005524">
    <property type="term" value="F:ATP binding"/>
    <property type="evidence" value="ECO:0007669"/>
    <property type="project" value="UniProtKB-KW"/>
</dbReference>
<dbReference type="PANTHER" id="PTHR43033:SF1">
    <property type="entry name" value="TRNA(ILE)-LYSIDINE SYNTHASE-RELATED"/>
    <property type="match status" value="1"/>
</dbReference>
<dbReference type="Pfam" id="PF09179">
    <property type="entry name" value="TilS"/>
    <property type="match status" value="1"/>
</dbReference>
<dbReference type="InterPro" id="IPR012094">
    <property type="entry name" value="tRNA_Ile_lys_synt"/>
</dbReference>
<dbReference type="PANTHER" id="PTHR43033">
    <property type="entry name" value="TRNA(ILE)-LYSIDINE SYNTHASE-RELATED"/>
    <property type="match status" value="1"/>
</dbReference>
<dbReference type="InterPro" id="IPR015262">
    <property type="entry name" value="tRNA_Ile_lys_synt_subst-bd"/>
</dbReference>
<dbReference type="Gene3D" id="3.40.50.620">
    <property type="entry name" value="HUPs"/>
    <property type="match status" value="1"/>
</dbReference>
<keyword evidence="7" id="KW-0067">ATP-binding</keyword>
<dbReference type="InterPro" id="IPR012796">
    <property type="entry name" value="Lysidine-tRNA-synth_C"/>
</dbReference>
<evidence type="ECO:0000313" key="10">
    <source>
        <dbReference type="EMBL" id="VAW98845.1"/>
    </source>
</evidence>
<name>A0A3B0ZZ35_9ZZZZ</name>
<dbReference type="GO" id="GO:0008033">
    <property type="term" value="P:tRNA processing"/>
    <property type="evidence" value="ECO:0007669"/>
    <property type="project" value="UniProtKB-KW"/>
</dbReference>
<dbReference type="GO" id="GO:0032267">
    <property type="term" value="F:tRNA(Ile)-lysidine synthase activity"/>
    <property type="evidence" value="ECO:0007669"/>
    <property type="project" value="UniProtKB-EC"/>
</dbReference>
<evidence type="ECO:0000256" key="3">
    <source>
        <dbReference type="ARBA" id="ARBA00022490"/>
    </source>
</evidence>
<evidence type="ECO:0000259" key="9">
    <source>
        <dbReference type="SMART" id="SM00977"/>
    </source>
</evidence>
<dbReference type="HAMAP" id="MF_01161">
    <property type="entry name" value="tRNA_Ile_lys_synt"/>
    <property type="match status" value="1"/>
</dbReference>
<dbReference type="NCBIfam" id="TIGR02433">
    <property type="entry name" value="lysidine_TilS_C"/>
    <property type="match status" value="1"/>
</dbReference>
<evidence type="ECO:0000256" key="1">
    <source>
        <dbReference type="ARBA" id="ARBA00004496"/>
    </source>
</evidence>
<keyword evidence="3" id="KW-0963">Cytoplasm</keyword>
<feature type="domain" description="Lysidine-tRNA(Ile) synthetase C-terminal" evidence="9">
    <location>
        <begin position="373"/>
        <end position="446"/>
    </location>
</feature>
<evidence type="ECO:0000256" key="8">
    <source>
        <dbReference type="ARBA" id="ARBA00048539"/>
    </source>
</evidence>
<dbReference type="SUPFAM" id="SSF56037">
    <property type="entry name" value="PheT/TilS domain"/>
    <property type="match status" value="1"/>
</dbReference>
<evidence type="ECO:0000256" key="2">
    <source>
        <dbReference type="ARBA" id="ARBA00013267"/>
    </source>
</evidence>
<sequence length="448" mass="50836">MHSVVASILSSLLSFQQRGPIPERYVVAYSGGCDSHALLFALNELRHLRPKQLSCSDIVAIHVNHGLQAESDVWQQHCAAVCNELSIDIISIRLELTIPKGESLEAYAREARYQAIRERLQEGDMLLLAQHQDDQAETVLLQALRGSGVKGLAAMPEIIETGATWQARPMLLLCQDQIEEYAKSLSSSWIDDPSNGDLRFDRNYLRHQVIPEIKKRWPSMSETLSRVASHQADADQLLTELALSDWQSCRPNDRYQLDTVKMAQLSELRQKNLLRFWIGEQCGFPVPDAASCQRILDQVIMAGPNADPELRWADVVLRRYRGVLYIEKYYVEDNQWQQSWDFSTPLILPGGDTLQAQSVEGQGLSLPAEQSRVSVRFRQGGEKCQLPGRRHRHELKKLLQEWGVPPWQRDRIPLICIDDQVAQVVGYSLCEPFIARAGQIGHEICIKE</sequence>
<protein>
    <recommendedName>
        <fullName evidence="2">tRNA(Ile)-lysidine synthetase</fullName>
        <ecNumber evidence="2">6.3.4.19</ecNumber>
    </recommendedName>
</protein>
<dbReference type="GO" id="GO:0005737">
    <property type="term" value="C:cytoplasm"/>
    <property type="evidence" value="ECO:0007669"/>
    <property type="project" value="UniProtKB-SubCell"/>
</dbReference>
<dbReference type="InterPro" id="IPR014729">
    <property type="entry name" value="Rossmann-like_a/b/a_fold"/>
</dbReference>
<dbReference type="Pfam" id="PF11734">
    <property type="entry name" value="TilS_C"/>
    <property type="match status" value="1"/>
</dbReference>
<reference evidence="10" key="1">
    <citation type="submission" date="2018-06" db="EMBL/GenBank/DDBJ databases">
        <authorList>
            <person name="Zhirakovskaya E."/>
        </authorList>
    </citation>
    <scope>NUCLEOTIDE SEQUENCE</scope>
</reference>
<dbReference type="SUPFAM" id="SSF52402">
    <property type="entry name" value="Adenine nucleotide alpha hydrolases-like"/>
    <property type="match status" value="1"/>
</dbReference>
<dbReference type="EC" id="6.3.4.19" evidence="2"/>
<keyword evidence="5" id="KW-0819">tRNA processing</keyword>
<comment type="subcellular location">
    <subcellularLocation>
        <location evidence="1">Cytoplasm</location>
    </subcellularLocation>
</comment>
<evidence type="ECO:0000256" key="7">
    <source>
        <dbReference type="ARBA" id="ARBA00022840"/>
    </source>
</evidence>
<dbReference type="InterPro" id="IPR012795">
    <property type="entry name" value="tRNA_Ile_lys_synt_N"/>
</dbReference>
<dbReference type="NCBIfam" id="TIGR02432">
    <property type="entry name" value="lysidine_TilS_N"/>
    <property type="match status" value="1"/>
</dbReference>
<dbReference type="EMBL" id="UOFR01000063">
    <property type="protein sequence ID" value="VAW98845.1"/>
    <property type="molecule type" value="Genomic_DNA"/>
</dbReference>